<dbReference type="EMBL" id="LJIG01000601">
    <property type="protein sequence ID" value="KRT86339.1"/>
    <property type="molecule type" value="Genomic_DNA"/>
</dbReference>
<protein>
    <recommendedName>
        <fullName evidence="4">Membrane transporter</fullName>
    </recommendedName>
</protein>
<name>A0A0T6BG84_9SCAR</name>
<reference evidence="2 3" key="1">
    <citation type="submission" date="2015-09" db="EMBL/GenBank/DDBJ databases">
        <title>Draft genome of the scarab beetle Oryctes borbonicus.</title>
        <authorList>
            <person name="Meyer J.M."/>
            <person name="Markov G.V."/>
            <person name="Baskaran P."/>
            <person name="Herrmann M."/>
            <person name="Sommer R.J."/>
            <person name="Roedelsperger C."/>
        </authorList>
    </citation>
    <scope>NUCLEOTIDE SEQUENCE [LARGE SCALE GENOMIC DNA]</scope>
    <source>
        <strain evidence="2">OB123</strain>
        <tissue evidence="2">Whole animal</tissue>
    </source>
</reference>
<gene>
    <name evidence="2" type="ORF">AMK59_84</name>
</gene>
<proteinExistence type="predicted"/>
<accession>A0A0T6BG84</accession>
<dbReference type="Proteomes" id="UP000051574">
    <property type="component" value="Unassembled WGS sequence"/>
</dbReference>
<evidence type="ECO:0000256" key="1">
    <source>
        <dbReference type="SAM" id="Phobius"/>
    </source>
</evidence>
<keyword evidence="1" id="KW-1133">Transmembrane helix</keyword>
<keyword evidence="3" id="KW-1185">Reference proteome</keyword>
<keyword evidence="1" id="KW-0812">Transmembrane</keyword>
<evidence type="ECO:0000313" key="2">
    <source>
        <dbReference type="EMBL" id="KRT86339.1"/>
    </source>
</evidence>
<evidence type="ECO:0000313" key="3">
    <source>
        <dbReference type="Proteomes" id="UP000051574"/>
    </source>
</evidence>
<comment type="caution">
    <text evidence="2">The sequence shown here is derived from an EMBL/GenBank/DDBJ whole genome shotgun (WGS) entry which is preliminary data.</text>
</comment>
<dbReference type="OrthoDB" id="6499973at2759"/>
<dbReference type="AlphaFoldDB" id="A0A0T6BG84"/>
<keyword evidence="1" id="KW-0472">Membrane</keyword>
<evidence type="ECO:0008006" key="4">
    <source>
        <dbReference type="Google" id="ProtNLM"/>
    </source>
</evidence>
<sequence length="118" mass="12520">MTQTMNTSPKKKIERCELVPPEGGWGYMVTIAVSLTFIVTIVPTTVFGTVFGPFLSSLGDATGATTLINGVFNTVLCLAGNYVNKMESFISIGCNPQYYFSSSNVVLTCTASTSALAI</sequence>
<organism evidence="2 3">
    <name type="scientific">Oryctes borbonicus</name>
    <dbReference type="NCBI Taxonomy" id="1629725"/>
    <lineage>
        <taxon>Eukaryota</taxon>
        <taxon>Metazoa</taxon>
        <taxon>Ecdysozoa</taxon>
        <taxon>Arthropoda</taxon>
        <taxon>Hexapoda</taxon>
        <taxon>Insecta</taxon>
        <taxon>Pterygota</taxon>
        <taxon>Neoptera</taxon>
        <taxon>Endopterygota</taxon>
        <taxon>Coleoptera</taxon>
        <taxon>Polyphaga</taxon>
        <taxon>Scarabaeiformia</taxon>
        <taxon>Scarabaeidae</taxon>
        <taxon>Dynastinae</taxon>
        <taxon>Oryctes</taxon>
    </lineage>
</organism>
<feature type="transmembrane region" description="Helical" evidence="1">
    <location>
        <begin position="27"/>
        <end position="51"/>
    </location>
</feature>